<protein>
    <submittedName>
        <fullName evidence="2">DUF2911 domain-containing protein</fullName>
    </submittedName>
</protein>
<dbReference type="RefSeq" id="WP_380743744.1">
    <property type="nucleotide sequence ID" value="NZ_JBHTLI010000001.1"/>
</dbReference>
<dbReference type="Pfam" id="PF11138">
    <property type="entry name" value="DUF2911"/>
    <property type="match status" value="1"/>
</dbReference>
<evidence type="ECO:0000313" key="3">
    <source>
        <dbReference type="Proteomes" id="UP001597131"/>
    </source>
</evidence>
<accession>A0ABW3NQH7</accession>
<gene>
    <name evidence="2" type="ORF">ACFQ3Q_05540</name>
</gene>
<comment type="caution">
    <text evidence="2">The sequence shown here is derived from an EMBL/GenBank/DDBJ whole genome shotgun (WGS) entry which is preliminary data.</text>
</comment>
<evidence type="ECO:0000256" key="1">
    <source>
        <dbReference type="SAM" id="Phobius"/>
    </source>
</evidence>
<dbReference type="Proteomes" id="UP001597131">
    <property type="component" value="Unassembled WGS sequence"/>
</dbReference>
<organism evidence="2 3">
    <name type="scientific">Salegentibacter chungangensis</name>
    <dbReference type="NCBI Taxonomy" id="1335724"/>
    <lineage>
        <taxon>Bacteria</taxon>
        <taxon>Pseudomonadati</taxon>
        <taxon>Bacteroidota</taxon>
        <taxon>Flavobacteriia</taxon>
        <taxon>Flavobacteriales</taxon>
        <taxon>Flavobacteriaceae</taxon>
        <taxon>Salegentibacter</taxon>
    </lineage>
</organism>
<reference evidence="3" key="1">
    <citation type="journal article" date="2019" name="Int. J. Syst. Evol. Microbiol.">
        <title>The Global Catalogue of Microorganisms (GCM) 10K type strain sequencing project: providing services to taxonomists for standard genome sequencing and annotation.</title>
        <authorList>
            <consortium name="The Broad Institute Genomics Platform"/>
            <consortium name="The Broad Institute Genome Sequencing Center for Infectious Disease"/>
            <person name="Wu L."/>
            <person name="Ma J."/>
        </authorList>
    </citation>
    <scope>NUCLEOTIDE SEQUENCE [LARGE SCALE GENOMIC DNA]</scope>
    <source>
        <strain evidence="3">CCUG 64793</strain>
    </source>
</reference>
<dbReference type="EMBL" id="JBHTLI010000001">
    <property type="protein sequence ID" value="MFD1095204.1"/>
    <property type="molecule type" value="Genomic_DNA"/>
</dbReference>
<sequence length="198" mass="22827">MNRILKRSLKVIALVIVIVAGTLFVLKKATKSYSPEKTITYSDKGLELEVFYNRPYKKDREIFGELVPYNKVWRTGANEASTFKTNKDILIDGSLLKSGKYSLWTIPGKESWKVIFNSKMYPWGINIDEEAYRNEKFDELVIETAVHKTETIVEQFTVSFNKKNELLFMNLSWDRTLIEIPIKRKEAGSAASSLSRSE</sequence>
<evidence type="ECO:0000313" key="2">
    <source>
        <dbReference type="EMBL" id="MFD1095204.1"/>
    </source>
</evidence>
<dbReference type="InterPro" id="IPR021314">
    <property type="entry name" value="DUF2911"/>
</dbReference>
<keyword evidence="1" id="KW-0812">Transmembrane</keyword>
<feature type="transmembrane region" description="Helical" evidence="1">
    <location>
        <begin position="9"/>
        <end position="26"/>
    </location>
</feature>
<keyword evidence="3" id="KW-1185">Reference proteome</keyword>
<keyword evidence="1" id="KW-1133">Transmembrane helix</keyword>
<proteinExistence type="predicted"/>
<keyword evidence="1" id="KW-0472">Membrane</keyword>
<name>A0ABW3NQH7_9FLAO</name>